<feature type="transmembrane region" description="Helical" evidence="1">
    <location>
        <begin position="179"/>
        <end position="200"/>
    </location>
</feature>
<keyword evidence="1" id="KW-0472">Membrane</keyword>
<gene>
    <name evidence="2" type="ORF">HOC_04347</name>
</gene>
<evidence type="ECO:0000313" key="3">
    <source>
        <dbReference type="Proteomes" id="UP000024942"/>
    </source>
</evidence>
<feature type="transmembrane region" description="Helical" evidence="1">
    <location>
        <begin position="108"/>
        <end position="127"/>
    </location>
</feature>
<dbReference type="AlphaFoldDB" id="A0A059GAR6"/>
<feature type="transmembrane region" description="Helical" evidence="1">
    <location>
        <begin position="139"/>
        <end position="159"/>
    </location>
</feature>
<reference evidence="2 3" key="1">
    <citation type="journal article" date="2014" name="Antonie Van Leeuwenhoek">
        <title>Hyphomonas beringensis sp. nov. and Hyphomonas chukchiensis sp. nov., isolated from surface seawater of the Bering Sea and Chukchi Sea.</title>
        <authorList>
            <person name="Li C."/>
            <person name="Lai Q."/>
            <person name="Li G."/>
            <person name="Dong C."/>
            <person name="Wang J."/>
            <person name="Liao Y."/>
            <person name="Shao Z."/>
        </authorList>
    </citation>
    <scope>NUCLEOTIDE SEQUENCE [LARGE SCALE GENOMIC DNA]</scope>
    <source>
        <strain evidence="2 3">SCH89</strain>
    </source>
</reference>
<protein>
    <recommendedName>
        <fullName evidence="4">Integral membrane protein</fullName>
    </recommendedName>
</protein>
<name>A0A059GAR6_9PROT</name>
<dbReference type="EMBL" id="ARYL01000004">
    <property type="protein sequence ID" value="KDA03680.1"/>
    <property type="molecule type" value="Genomic_DNA"/>
</dbReference>
<sequence length="214" mass="23044">MRTRLLDGVVALSAAAGAGLEMILSLAPPNPGGLAGTLVEYFSYFTLDTNVLVALAMGWSALAPESGPGKFFSKPGVRTAITLYILLVALVYHFMLRDIWTPYGWAKVSNFILHYVTPVLMLCNWLLISRKDGLRLLQIPGWMTFPAIYAVLVLLRGQLTGIYPYGFLNVAEIGWGASLMNVAGMILGMGLAGCVMVVAARRLPHGPMGAMPAK</sequence>
<keyword evidence="1" id="KW-1133">Transmembrane helix</keyword>
<dbReference type="RefSeq" id="WP_051624514.1">
    <property type="nucleotide sequence ID" value="NZ_ARYL01000004.1"/>
</dbReference>
<dbReference type="OrthoDB" id="9809977at2"/>
<keyword evidence="1" id="KW-0812">Transmembrane</keyword>
<proteinExistence type="predicted"/>
<accession>A0A059GAR6</accession>
<evidence type="ECO:0000313" key="2">
    <source>
        <dbReference type="EMBL" id="KDA03680.1"/>
    </source>
</evidence>
<dbReference type="STRING" id="1280953.HOC_04347"/>
<dbReference type="PATRIC" id="fig|1280953.3.peg.879"/>
<evidence type="ECO:0008006" key="4">
    <source>
        <dbReference type="Google" id="ProtNLM"/>
    </source>
</evidence>
<feature type="transmembrane region" description="Helical" evidence="1">
    <location>
        <begin position="75"/>
        <end position="96"/>
    </location>
</feature>
<dbReference type="InterPro" id="IPR049713">
    <property type="entry name" value="Pr6Pr-like"/>
</dbReference>
<keyword evidence="3" id="KW-1185">Reference proteome</keyword>
<dbReference type="Proteomes" id="UP000024942">
    <property type="component" value="Unassembled WGS sequence"/>
</dbReference>
<evidence type="ECO:0000256" key="1">
    <source>
        <dbReference type="SAM" id="Phobius"/>
    </source>
</evidence>
<feature type="transmembrane region" description="Helical" evidence="1">
    <location>
        <begin position="41"/>
        <end position="63"/>
    </location>
</feature>
<dbReference type="NCBIfam" id="NF038065">
    <property type="entry name" value="Pr6Pr"/>
    <property type="match status" value="1"/>
</dbReference>
<comment type="caution">
    <text evidence="2">The sequence shown here is derived from an EMBL/GenBank/DDBJ whole genome shotgun (WGS) entry which is preliminary data.</text>
</comment>
<organism evidence="2 3">
    <name type="scientific">Hyphomonas oceanitis SCH89</name>
    <dbReference type="NCBI Taxonomy" id="1280953"/>
    <lineage>
        <taxon>Bacteria</taxon>
        <taxon>Pseudomonadati</taxon>
        <taxon>Pseudomonadota</taxon>
        <taxon>Alphaproteobacteria</taxon>
        <taxon>Hyphomonadales</taxon>
        <taxon>Hyphomonadaceae</taxon>
        <taxon>Hyphomonas</taxon>
    </lineage>
</organism>
<dbReference type="eggNOG" id="COG2141">
    <property type="taxonomic scope" value="Bacteria"/>
</dbReference>